<sequence length="487" mass="55899">MDRKLKLKVNILISLIIFAGFAAVAFTSYHTYSKIIEDDIVNISKLTSTNIYSDIRNELTKPIFVSLTMANDSFLKGWLESEKANDTLEHQLELRQYLLGLKKKYNYDSVFLVSESSKNYYHFNGLNKVISDNNDHDIWYYEFVNSDYVYDLDVDTDEANKGSLSVFVNCRMTDEDGKLLGVTGVGLELDQVQSLLKAFEDDYNLDALLFGEDGTVQINTSLNDISTENVFDAEILSENREKILNNHDSLQVLQFKEQSFHGYYIVRYIEELNWYLLIKKDTSVLASSMYAQTTRDALIYTIVVLLVLIITNGIVKKNDQLMLGLLRTDLLTGLPNRRNFNETLAKAINITSEQESLFVFVFDLDNFKHVNDTQGHLKGDQMLQEISRFASEAFSKKGLVCRWGGDEFAGYCFSDRQEVIKILEAFFEIVRKDPSFKLYNMSVSLGITRALENDNEDALIYRADQALYQAKANGKDNWVMDDEKNRI</sequence>
<name>A0ACD1A9I8_9FIRM</name>
<protein>
    <submittedName>
        <fullName evidence="1">GGDEF domain-containing protein</fullName>
    </submittedName>
</protein>
<dbReference type="EMBL" id="CP042469">
    <property type="protein sequence ID" value="QOX62986.1"/>
    <property type="molecule type" value="Genomic_DNA"/>
</dbReference>
<gene>
    <name evidence="1" type="ORF">FRZ06_06345</name>
</gene>
<reference evidence="1" key="1">
    <citation type="submission" date="2019-08" db="EMBL/GenBank/DDBJ databases">
        <title>Genome sequence of Clostridiales bacterium MT110.</title>
        <authorList>
            <person name="Cao J."/>
        </authorList>
    </citation>
    <scope>NUCLEOTIDE SEQUENCE</scope>
    <source>
        <strain evidence="1">MT110</strain>
    </source>
</reference>
<evidence type="ECO:0000313" key="1">
    <source>
        <dbReference type="EMBL" id="QOX62986.1"/>
    </source>
</evidence>
<keyword evidence="2" id="KW-1185">Reference proteome</keyword>
<dbReference type="Proteomes" id="UP000594014">
    <property type="component" value="Chromosome"/>
</dbReference>
<evidence type="ECO:0000313" key="2">
    <source>
        <dbReference type="Proteomes" id="UP000594014"/>
    </source>
</evidence>
<organism evidence="1 2">
    <name type="scientific">Anoxybacterium hadale</name>
    <dbReference type="NCBI Taxonomy" id="3408580"/>
    <lineage>
        <taxon>Bacteria</taxon>
        <taxon>Bacillati</taxon>
        <taxon>Bacillota</taxon>
        <taxon>Clostridia</taxon>
        <taxon>Peptostreptococcales</taxon>
        <taxon>Anaerovoracaceae</taxon>
        <taxon>Anoxybacterium</taxon>
    </lineage>
</organism>
<accession>A0ACD1A9I8</accession>
<proteinExistence type="predicted"/>